<dbReference type="AlphaFoldDB" id="A0A0K0D505"/>
<keyword evidence="1" id="KW-1185">Reference proteome</keyword>
<dbReference type="Proteomes" id="UP000035642">
    <property type="component" value="Unassembled WGS sequence"/>
</dbReference>
<evidence type="ECO:0000313" key="2">
    <source>
        <dbReference type="WBParaSite" id="ACAC_0000515001-mRNA-1"/>
    </source>
</evidence>
<reference evidence="1" key="1">
    <citation type="submission" date="2012-09" db="EMBL/GenBank/DDBJ databases">
        <authorList>
            <person name="Martin A.A."/>
        </authorList>
    </citation>
    <scope>NUCLEOTIDE SEQUENCE</scope>
</reference>
<protein>
    <submittedName>
        <fullName evidence="2">SCP domain-containing protein</fullName>
    </submittedName>
</protein>
<proteinExistence type="predicted"/>
<sequence length="136" mass="15993">LLRAGSARKYECRARCVNYRDEEHVTFEAWRDIKDPSPFHCDFVQTECSSRKKTISYVHMQIAELRILNYAKSRNRYHITEFEQDCNEYEIHTCEHSSACAHHSLGFGSIVTGHKHDVYFAKQKFVPGRNHPHSFC</sequence>
<dbReference type="WBParaSite" id="ACAC_0000515001-mRNA-1">
    <property type="protein sequence ID" value="ACAC_0000515001-mRNA-1"/>
    <property type="gene ID" value="ACAC_0000515001"/>
</dbReference>
<evidence type="ECO:0000313" key="1">
    <source>
        <dbReference type="Proteomes" id="UP000035642"/>
    </source>
</evidence>
<organism evidence="1 2">
    <name type="scientific">Angiostrongylus cantonensis</name>
    <name type="common">Rat lungworm</name>
    <dbReference type="NCBI Taxonomy" id="6313"/>
    <lineage>
        <taxon>Eukaryota</taxon>
        <taxon>Metazoa</taxon>
        <taxon>Ecdysozoa</taxon>
        <taxon>Nematoda</taxon>
        <taxon>Chromadorea</taxon>
        <taxon>Rhabditida</taxon>
        <taxon>Rhabditina</taxon>
        <taxon>Rhabditomorpha</taxon>
        <taxon>Strongyloidea</taxon>
        <taxon>Metastrongylidae</taxon>
        <taxon>Angiostrongylus</taxon>
    </lineage>
</organism>
<accession>A0A0K0D505</accession>
<reference evidence="2" key="2">
    <citation type="submission" date="2017-02" db="UniProtKB">
        <authorList>
            <consortium name="WormBaseParasite"/>
        </authorList>
    </citation>
    <scope>IDENTIFICATION</scope>
</reference>
<name>A0A0K0D505_ANGCA</name>